<reference evidence="3 4" key="1">
    <citation type="submission" date="2016-08" db="EMBL/GenBank/DDBJ databases">
        <title>Novel Firmicute Genomes.</title>
        <authorList>
            <person name="Poppleton D.I."/>
            <person name="Gribaldo S."/>
        </authorList>
    </citation>
    <scope>NUCLEOTIDE SEQUENCE [LARGE SCALE GENOMIC DNA]</scope>
    <source>
        <strain evidence="3 4">RAOx-1</strain>
    </source>
</reference>
<organism evidence="3 4">
    <name type="scientific">Ammoniphilus oxalaticus</name>
    <dbReference type="NCBI Taxonomy" id="66863"/>
    <lineage>
        <taxon>Bacteria</taxon>
        <taxon>Bacillati</taxon>
        <taxon>Bacillota</taxon>
        <taxon>Bacilli</taxon>
        <taxon>Bacillales</taxon>
        <taxon>Paenibacillaceae</taxon>
        <taxon>Aneurinibacillus group</taxon>
        <taxon>Ammoniphilus</taxon>
    </lineage>
</organism>
<dbReference type="Pfam" id="PF01476">
    <property type="entry name" value="LysM"/>
    <property type="match status" value="1"/>
</dbReference>
<keyword evidence="4" id="KW-1185">Reference proteome</keyword>
<evidence type="ECO:0000313" key="4">
    <source>
        <dbReference type="Proteomes" id="UP000284219"/>
    </source>
</evidence>
<name>A0A419SIY6_9BACL</name>
<protein>
    <recommendedName>
        <fullName evidence="2">LysM domain-containing protein</fullName>
    </recommendedName>
</protein>
<keyword evidence="1" id="KW-0472">Membrane</keyword>
<dbReference type="EMBL" id="MCHY01000008">
    <property type="protein sequence ID" value="RKD23994.1"/>
    <property type="molecule type" value="Genomic_DNA"/>
</dbReference>
<keyword evidence="1" id="KW-0812">Transmembrane</keyword>
<evidence type="ECO:0000259" key="2">
    <source>
        <dbReference type="PROSITE" id="PS51782"/>
    </source>
</evidence>
<gene>
    <name evidence="3" type="ORF">BEP19_06135</name>
</gene>
<dbReference type="Gene3D" id="3.10.350.10">
    <property type="entry name" value="LysM domain"/>
    <property type="match status" value="1"/>
</dbReference>
<dbReference type="PROSITE" id="PS51782">
    <property type="entry name" value="LYSM"/>
    <property type="match status" value="1"/>
</dbReference>
<dbReference type="InterPro" id="IPR018392">
    <property type="entry name" value="LysM"/>
</dbReference>
<feature type="domain" description="LysM" evidence="2">
    <location>
        <begin position="70"/>
        <end position="119"/>
    </location>
</feature>
<keyword evidence="1" id="KW-1133">Transmembrane helix</keyword>
<evidence type="ECO:0000256" key="1">
    <source>
        <dbReference type="SAM" id="Phobius"/>
    </source>
</evidence>
<comment type="caution">
    <text evidence="3">The sequence shown here is derived from an EMBL/GenBank/DDBJ whole genome shotgun (WGS) entry which is preliminary data.</text>
</comment>
<feature type="transmembrane region" description="Helical" evidence="1">
    <location>
        <begin position="20"/>
        <end position="44"/>
    </location>
</feature>
<dbReference type="AlphaFoldDB" id="A0A419SIY6"/>
<dbReference type="SMART" id="SM00257">
    <property type="entry name" value="LysM"/>
    <property type="match status" value="1"/>
</dbReference>
<dbReference type="SUPFAM" id="SSF54106">
    <property type="entry name" value="LysM domain"/>
    <property type="match status" value="1"/>
</dbReference>
<accession>A0A419SIY6</accession>
<dbReference type="Proteomes" id="UP000284219">
    <property type="component" value="Unassembled WGS sequence"/>
</dbReference>
<proteinExistence type="predicted"/>
<dbReference type="CDD" id="cd00118">
    <property type="entry name" value="LysM"/>
    <property type="match status" value="1"/>
</dbReference>
<evidence type="ECO:0000313" key="3">
    <source>
        <dbReference type="EMBL" id="RKD23994.1"/>
    </source>
</evidence>
<dbReference type="InterPro" id="IPR036779">
    <property type="entry name" value="LysM_dom_sf"/>
</dbReference>
<sequence length="120" mass="13903">MMARARNSNRRGNELNQAEWGHFLNLLKVLAILFVTFSVFHWIIIHQVQSKPATVLTKFIPKKWATANNKIYSVQEGDTLWDIAFKQYPARNSQEVILEIKKLNKLTTDSIRSGQPLRLP</sequence>